<evidence type="ECO:0000256" key="8">
    <source>
        <dbReference type="ARBA" id="ARBA00022927"/>
    </source>
</evidence>
<evidence type="ECO:0000256" key="7">
    <source>
        <dbReference type="ARBA" id="ARBA00022795"/>
    </source>
</evidence>
<keyword evidence="17" id="KW-0282">Flagellum</keyword>
<feature type="domain" description="SRP54-type proteins GTP-binding" evidence="16">
    <location>
        <begin position="233"/>
        <end position="431"/>
    </location>
</feature>
<name>A0ABS7X0A8_9GAMM</name>
<keyword evidence="18" id="KW-1185">Reference proteome</keyword>
<keyword evidence="17" id="KW-0969">Cilium</keyword>
<evidence type="ECO:0000256" key="13">
    <source>
        <dbReference type="NCBIfam" id="TIGR03499"/>
    </source>
</evidence>
<keyword evidence="11" id="KW-1006">Bacterial flagellum protein export</keyword>
<dbReference type="NCBIfam" id="TIGR03499">
    <property type="entry name" value="FlhF"/>
    <property type="match status" value="1"/>
</dbReference>
<organism evidence="17 18">
    <name type="scientific">Modicisalibacter tunisiensis</name>
    <dbReference type="NCBI Taxonomy" id="390637"/>
    <lineage>
        <taxon>Bacteria</taxon>
        <taxon>Pseudomonadati</taxon>
        <taxon>Pseudomonadota</taxon>
        <taxon>Gammaproteobacteria</taxon>
        <taxon>Oceanospirillales</taxon>
        <taxon>Halomonadaceae</taxon>
        <taxon>Modicisalibacter</taxon>
    </lineage>
</organism>
<sequence>MSVQRFVGANSREAMRRVRAALGDDALILANRRVAEGVEILALAEEMVPPAGPGPGSAVGEARPAGEAPDRPSGAHAGPASRPAGSSPAAAPPAVSRPAPSAPAEHTPPPDTAAPSPGDPRPGDPRPGDPNPGDPFAAFSERLLGEMQDLRALLVGRQEAAAPVGTAEDDNRVMLNRRLQGAGYGNALARELLDALPLELVHATAEAALAWLERQLVSRLAVLDDESRLLDEGGVFALLGPTGVGKTTTTAKLAARYVMRHGAGGVALVTTDSYRIGAHEQLRIYARLMGAEVHALDADAPLDDLLARLADKRLVIIDTVGMSQRDRRLVDQVARLGQGARPVRRLLLLNAASHGETLEEVVETYQRASLAAGAPLYGAILTKVDEAPRLGAVLDIAIRHDLRLHYVSQGQQVPEDLRLVDPHGLVGQSLTPVDDSAFVGEPLAWQATPSARRWRGLSRSLLGQGRSLAVVMAQLRARVGGVAALDAAWPLQGLPLARQQAHLDRLRGLPAIGEEAAAVMLWSRHGPIKGSQCRLPALCLNARGLPLAAPWPSHCQPAGEAERLAAVETRLGVDRHFLPRCPSAAARRHLLDAGSDWLALAQANTRVIFEGERLALKALAEQAGVHDTLNCRYRGREGRLATGWLPVSLSDGTPLQAWFAVLRDPDTGRRRLTRYWLAADKAAASRPVLLVAHLVAEEWSSLAGRAWQWLAPEAGEGVDTELRAWLASALAALAVRLDQETADWAMDVRGHLLALLGGSRKRSAAVLLEALWHLLAARDAFVLAAGPLLGGGDDAS</sequence>
<dbReference type="RefSeq" id="WP_224421048.1">
    <property type="nucleotide sequence ID" value="NZ_JAGXFD010000001.1"/>
</dbReference>
<evidence type="ECO:0000256" key="5">
    <source>
        <dbReference type="ARBA" id="ARBA00022475"/>
    </source>
</evidence>
<feature type="domain" description="AAA+ ATPase" evidence="15">
    <location>
        <begin position="232"/>
        <end position="408"/>
    </location>
</feature>
<evidence type="ECO:0000256" key="2">
    <source>
        <dbReference type="ARBA" id="ARBA00008531"/>
    </source>
</evidence>
<evidence type="ECO:0000256" key="14">
    <source>
        <dbReference type="SAM" id="MobiDB-lite"/>
    </source>
</evidence>
<dbReference type="InterPro" id="IPR027417">
    <property type="entry name" value="P-loop_NTPase"/>
</dbReference>
<evidence type="ECO:0000256" key="11">
    <source>
        <dbReference type="ARBA" id="ARBA00023225"/>
    </source>
</evidence>
<evidence type="ECO:0000259" key="16">
    <source>
        <dbReference type="SMART" id="SM00962"/>
    </source>
</evidence>
<proteinExistence type="inferred from homology"/>
<dbReference type="Pfam" id="PF00448">
    <property type="entry name" value="SRP54"/>
    <property type="match status" value="1"/>
</dbReference>
<dbReference type="PANTHER" id="PTHR43134">
    <property type="entry name" value="SIGNAL RECOGNITION PARTICLE RECEPTOR SUBUNIT ALPHA"/>
    <property type="match status" value="1"/>
</dbReference>
<gene>
    <name evidence="17" type="primary">flhF</name>
    <name evidence="17" type="ORF">KGQ91_11645</name>
</gene>
<accession>A0ABS7X0A8</accession>
<dbReference type="SMART" id="SM00962">
    <property type="entry name" value="SRP54"/>
    <property type="match status" value="1"/>
</dbReference>
<comment type="subcellular location">
    <subcellularLocation>
        <location evidence="1">Cell membrane</location>
        <topology evidence="1">Peripheral membrane protein</topology>
        <orientation evidence="1">Cytoplasmic side</orientation>
    </subcellularLocation>
</comment>
<dbReference type="InterPro" id="IPR000897">
    <property type="entry name" value="SRP54_GTPase_dom"/>
</dbReference>
<keyword evidence="10" id="KW-0472">Membrane</keyword>
<evidence type="ECO:0000256" key="4">
    <source>
        <dbReference type="ARBA" id="ARBA00022448"/>
    </source>
</evidence>
<dbReference type="Proteomes" id="UP001319883">
    <property type="component" value="Unassembled WGS sequence"/>
</dbReference>
<evidence type="ECO:0000256" key="12">
    <source>
        <dbReference type="ARBA" id="ARBA00025337"/>
    </source>
</evidence>
<comment type="caution">
    <text evidence="17">The sequence shown here is derived from an EMBL/GenBank/DDBJ whole genome shotgun (WGS) entry which is preliminary data.</text>
</comment>
<dbReference type="EMBL" id="JAGXFD010000001">
    <property type="protein sequence ID" value="MBZ9568322.1"/>
    <property type="molecule type" value="Genomic_DNA"/>
</dbReference>
<keyword evidence="8" id="KW-0653">Protein transport</keyword>
<evidence type="ECO:0000256" key="1">
    <source>
        <dbReference type="ARBA" id="ARBA00004413"/>
    </source>
</evidence>
<protein>
    <recommendedName>
        <fullName evidence="3 13">Flagellar biosynthesis protein FlhF</fullName>
    </recommendedName>
</protein>
<comment type="function">
    <text evidence="12">Necessary for flagellar biosynthesis. May be involved in translocation of the flagellum.</text>
</comment>
<keyword evidence="4" id="KW-0813">Transport</keyword>
<dbReference type="SUPFAM" id="SSF52540">
    <property type="entry name" value="P-loop containing nucleoside triphosphate hydrolases"/>
    <property type="match status" value="1"/>
</dbReference>
<dbReference type="InterPro" id="IPR047040">
    <property type="entry name" value="FlhF__GTPase_dom"/>
</dbReference>
<keyword evidence="5" id="KW-1003">Cell membrane</keyword>
<feature type="compositionally biased region" description="Low complexity" evidence="14">
    <location>
        <begin position="72"/>
        <end position="104"/>
    </location>
</feature>
<comment type="similarity">
    <text evidence="2">Belongs to the GTP-binding SRP family.</text>
</comment>
<evidence type="ECO:0000313" key="18">
    <source>
        <dbReference type="Proteomes" id="UP001319883"/>
    </source>
</evidence>
<dbReference type="Gene3D" id="3.40.50.300">
    <property type="entry name" value="P-loop containing nucleotide triphosphate hydrolases"/>
    <property type="match status" value="1"/>
</dbReference>
<dbReference type="InterPro" id="IPR003593">
    <property type="entry name" value="AAA+_ATPase"/>
</dbReference>
<dbReference type="PANTHER" id="PTHR43134:SF3">
    <property type="entry name" value="FLAGELLAR BIOSYNTHESIS PROTEIN FLHF"/>
    <property type="match status" value="1"/>
</dbReference>
<keyword evidence="7" id="KW-1005">Bacterial flagellum biogenesis</keyword>
<evidence type="ECO:0000256" key="9">
    <source>
        <dbReference type="ARBA" id="ARBA00023134"/>
    </source>
</evidence>
<evidence type="ECO:0000256" key="3">
    <source>
        <dbReference type="ARBA" id="ARBA00014919"/>
    </source>
</evidence>
<reference evidence="17 18" key="1">
    <citation type="submission" date="2021-05" db="EMBL/GenBank/DDBJ databases">
        <title>Petroleum and Energy Research Collection (APPE): ex situ preservation of microbial diversity associated with the oil industry and exploitation of its biotechnological potential.</title>
        <authorList>
            <person name="Paixao C.T.M."/>
            <person name="Gomes M.B."/>
            <person name="Oliveira V.M."/>
        </authorList>
    </citation>
    <scope>NUCLEOTIDE SEQUENCE [LARGE SCALE GENOMIC DNA]</scope>
    <source>
        <strain evidence="17 18">LIT2</strain>
    </source>
</reference>
<keyword evidence="17" id="KW-0966">Cell projection</keyword>
<feature type="compositionally biased region" description="Pro residues" evidence="14">
    <location>
        <begin position="106"/>
        <end position="120"/>
    </location>
</feature>
<keyword evidence="9" id="KW-0342">GTP-binding</keyword>
<dbReference type="Gene3D" id="1.20.120.1380">
    <property type="entry name" value="Flagellar FlhF biosynthesis protein, N domain"/>
    <property type="match status" value="1"/>
</dbReference>
<evidence type="ECO:0000256" key="10">
    <source>
        <dbReference type="ARBA" id="ARBA00023136"/>
    </source>
</evidence>
<dbReference type="InterPro" id="IPR020006">
    <property type="entry name" value="FlhF"/>
</dbReference>
<evidence type="ECO:0000256" key="6">
    <source>
        <dbReference type="ARBA" id="ARBA00022741"/>
    </source>
</evidence>
<dbReference type="SMART" id="SM00382">
    <property type="entry name" value="AAA"/>
    <property type="match status" value="1"/>
</dbReference>
<evidence type="ECO:0000313" key="17">
    <source>
        <dbReference type="EMBL" id="MBZ9568322.1"/>
    </source>
</evidence>
<feature type="region of interest" description="Disordered" evidence="14">
    <location>
        <begin position="52"/>
        <end position="138"/>
    </location>
</feature>
<evidence type="ECO:0000259" key="15">
    <source>
        <dbReference type="SMART" id="SM00382"/>
    </source>
</evidence>
<keyword evidence="6" id="KW-0547">Nucleotide-binding</keyword>
<dbReference type="CDD" id="cd17873">
    <property type="entry name" value="FlhF"/>
    <property type="match status" value="1"/>
</dbReference>